<name>G7L8I1_MEDTR</name>
<evidence type="ECO:0000313" key="2">
    <source>
        <dbReference type="EMBL" id="AET02705.2"/>
    </source>
</evidence>
<proteinExistence type="predicted"/>
<feature type="compositionally biased region" description="Basic and acidic residues" evidence="1">
    <location>
        <begin position="32"/>
        <end position="49"/>
    </location>
</feature>
<dbReference type="HOGENOM" id="CLU_2007344_0_0_1"/>
<reference evidence="2 4" key="2">
    <citation type="journal article" date="2014" name="BMC Genomics">
        <title>An improved genome release (version Mt4.0) for the model legume Medicago truncatula.</title>
        <authorList>
            <person name="Tang H."/>
            <person name="Krishnakumar V."/>
            <person name="Bidwell S."/>
            <person name="Rosen B."/>
            <person name="Chan A."/>
            <person name="Zhou S."/>
            <person name="Gentzbittel L."/>
            <person name="Childs K.L."/>
            <person name="Yandell M."/>
            <person name="Gundlach H."/>
            <person name="Mayer K.F."/>
            <person name="Schwartz D.C."/>
            <person name="Town C.D."/>
        </authorList>
    </citation>
    <scope>GENOME REANNOTATION</scope>
    <source>
        <strain evidence="3 4">cv. Jemalong A17</strain>
    </source>
</reference>
<keyword evidence="4" id="KW-1185">Reference proteome</keyword>
<gene>
    <name evidence="2" type="ordered locus">MTR_8g046070</name>
</gene>
<dbReference type="EnsemblPlants" id="AET02705">
    <property type="protein sequence ID" value="AET02705"/>
    <property type="gene ID" value="MTR_8g046070"/>
</dbReference>
<organism evidence="2 4">
    <name type="scientific">Medicago truncatula</name>
    <name type="common">Barrel medic</name>
    <name type="synonym">Medicago tribuloides</name>
    <dbReference type="NCBI Taxonomy" id="3880"/>
    <lineage>
        <taxon>Eukaryota</taxon>
        <taxon>Viridiplantae</taxon>
        <taxon>Streptophyta</taxon>
        <taxon>Embryophyta</taxon>
        <taxon>Tracheophyta</taxon>
        <taxon>Spermatophyta</taxon>
        <taxon>Magnoliopsida</taxon>
        <taxon>eudicotyledons</taxon>
        <taxon>Gunneridae</taxon>
        <taxon>Pentapetalae</taxon>
        <taxon>rosids</taxon>
        <taxon>fabids</taxon>
        <taxon>Fabales</taxon>
        <taxon>Fabaceae</taxon>
        <taxon>Papilionoideae</taxon>
        <taxon>50 kb inversion clade</taxon>
        <taxon>NPAAA clade</taxon>
        <taxon>Hologalegina</taxon>
        <taxon>IRL clade</taxon>
        <taxon>Trifolieae</taxon>
        <taxon>Medicago</taxon>
    </lineage>
</organism>
<evidence type="ECO:0000313" key="4">
    <source>
        <dbReference type="Proteomes" id="UP000002051"/>
    </source>
</evidence>
<dbReference type="AlphaFoldDB" id="G7L8I1"/>
<accession>A0A0C3Y0B2</accession>
<evidence type="ECO:0000256" key="1">
    <source>
        <dbReference type="SAM" id="MobiDB-lite"/>
    </source>
</evidence>
<dbReference type="PaxDb" id="3880-AET02705"/>
<reference evidence="3" key="3">
    <citation type="submission" date="2015-04" db="UniProtKB">
        <authorList>
            <consortium name="EnsemblPlants"/>
        </authorList>
    </citation>
    <scope>IDENTIFICATION</scope>
    <source>
        <strain evidence="3">cv. Jemalong A17</strain>
    </source>
</reference>
<accession>G7L8I1</accession>
<feature type="region of interest" description="Disordered" evidence="1">
    <location>
        <begin position="1"/>
        <end position="93"/>
    </location>
</feature>
<dbReference type="Proteomes" id="UP000002051">
    <property type="component" value="Chromosome 8"/>
</dbReference>
<sequence length="124" mass="13800">MVSVNKSNDLGPIPNFSIGLTPSEQEQASDDDNGKKNGKKMEKKPDQINRGKRKQQSDEGSSDDKNAKKSGKKMKKKPDQKKQQSAGEESDEKKSILLMNLEFPYCISPSASFYSLSVTFVRLV</sequence>
<dbReference type="EMBL" id="CM001224">
    <property type="protein sequence ID" value="AET02705.2"/>
    <property type="molecule type" value="Genomic_DNA"/>
</dbReference>
<feature type="compositionally biased region" description="Basic residues" evidence="1">
    <location>
        <begin position="68"/>
        <end position="79"/>
    </location>
</feature>
<evidence type="ECO:0000313" key="3">
    <source>
        <dbReference type="EnsemblPlants" id="AET02705"/>
    </source>
</evidence>
<reference evidence="2 4" key="1">
    <citation type="journal article" date="2011" name="Nature">
        <title>The Medicago genome provides insight into the evolution of rhizobial symbioses.</title>
        <authorList>
            <person name="Young N.D."/>
            <person name="Debelle F."/>
            <person name="Oldroyd G.E."/>
            <person name="Geurts R."/>
            <person name="Cannon S.B."/>
            <person name="Udvardi M.K."/>
            <person name="Benedito V.A."/>
            <person name="Mayer K.F."/>
            <person name="Gouzy J."/>
            <person name="Schoof H."/>
            <person name="Van de Peer Y."/>
            <person name="Proost S."/>
            <person name="Cook D.R."/>
            <person name="Meyers B.C."/>
            <person name="Spannagl M."/>
            <person name="Cheung F."/>
            <person name="De Mita S."/>
            <person name="Krishnakumar V."/>
            <person name="Gundlach H."/>
            <person name="Zhou S."/>
            <person name="Mudge J."/>
            <person name="Bharti A.K."/>
            <person name="Murray J.D."/>
            <person name="Naoumkina M.A."/>
            <person name="Rosen B."/>
            <person name="Silverstein K.A."/>
            <person name="Tang H."/>
            <person name="Rombauts S."/>
            <person name="Zhao P.X."/>
            <person name="Zhou P."/>
            <person name="Barbe V."/>
            <person name="Bardou P."/>
            <person name="Bechner M."/>
            <person name="Bellec A."/>
            <person name="Berger A."/>
            <person name="Berges H."/>
            <person name="Bidwell S."/>
            <person name="Bisseling T."/>
            <person name="Choisne N."/>
            <person name="Couloux A."/>
            <person name="Denny R."/>
            <person name="Deshpande S."/>
            <person name="Dai X."/>
            <person name="Doyle J.J."/>
            <person name="Dudez A.M."/>
            <person name="Farmer A.D."/>
            <person name="Fouteau S."/>
            <person name="Franken C."/>
            <person name="Gibelin C."/>
            <person name="Gish J."/>
            <person name="Goldstein S."/>
            <person name="Gonzalez A.J."/>
            <person name="Green P.J."/>
            <person name="Hallab A."/>
            <person name="Hartog M."/>
            <person name="Hua A."/>
            <person name="Humphray S.J."/>
            <person name="Jeong D.H."/>
            <person name="Jing Y."/>
            <person name="Jocker A."/>
            <person name="Kenton S.M."/>
            <person name="Kim D.J."/>
            <person name="Klee K."/>
            <person name="Lai H."/>
            <person name="Lang C."/>
            <person name="Lin S."/>
            <person name="Macmil S.L."/>
            <person name="Magdelenat G."/>
            <person name="Matthews L."/>
            <person name="McCorrison J."/>
            <person name="Monaghan E.L."/>
            <person name="Mun J.H."/>
            <person name="Najar F.Z."/>
            <person name="Nicholson C."/>
            <person name="Noirot C."/>
            <person name="O'Bleness M."/>
            <person name="Paule C.R."/>
            <person name="Poulain J."/>
            <person name="Prion F."/>
            <person name="Qin B."/>
            <person name="Qu C."/>
            <person name="Retzel E.F."/>
            <person name="Riddle C."/>
            <person name="Sallet E."/>
            <person name="Samain S."/>
            <person name="Samson N."/>
            <person name="Sanders I."/>
            <person name="Saurat O."/>
            <person name="Scarpelli C."/>
            <person name="Schiex T."/>
            <person name="Segurens B."/>
            <person name="Severin A.J."/>
            <person name="Sherrier D.J."/>
            <person name="Shi R."/>
            <person name="Sims S."/>
            <person name="Singer S.R."/>
            <person name="Sinharoy S."/>
            <person name="Sterck L."/>
            <person name="Viollet A."/>
            <person name="Wang B.B."/>
            <person name="Wang K."/>
            <person name="Wang M."/>
            <person name="Wang X."/>
            <person name="Warfsmann J."/>
            <person name="Weissenbach J."/>
            <person name="White D.D."/>
            <person name="White J.D."/>
            <person name="Wiley G.B."/>
            <person name="Wincker P."/>
            <person name="Xing Y."/>
            <person name="Yang L."/>
            <person name="Yao Z."/>
            <person name="Ying F."/>
            <person name="Zhai J."/>
            <person name="Zhou L."/>
            <person name="Zuber A."/>
            <person name="Denarie J."/>
            <person name="Dixon R.A."/>
            <person name="May G.D."/>
            <person name="Schwartz D.C."/>
            <person name="Rogers J."/>
            <person name="Quetier F."/>
            <person name="Town C.D."/>
            <person name="Roe B.A."/>
        </authorList>
    </citation>
    <scope>NUCLEOTIDE SEQUENCE [LARGE SCALE GENOMIC DNA]</scope>
    <source>
        <strain evidence="2">A17</strain>
        <strain evidence="3 4">cv. Jemalong A17</strain>
    </source>
</reference>
<protein>
    <submittedName>
        <fullName evidence="2 3">Uncharacterized protein</fullName>
    </submittedName>
</protein>